<keyword evidence="2" id="KW-0813">Transport</keyword>
<dbReference type="InterPro" id="IPR028325">
    <property type="entry name" value="VG_K_chnl"/>
</dbReference>
<dbReference type="EMBL" id="CP119159">
    <property type="protein sequence ID" value="WEH23121.1"/>
    <property type="molecule type" value="Genomic_DNA"/>
</dbReference>
<dbReference type="InterPro" id="IPR027359">
    <property type="entry name" value="Volt_channel_dom_sf"/>
</dbReference>
<evidence type="ECO:0000256" key="7">
    <source>
        <dbReference type="ARBA" id="ARBA00022958"/>
    </source>
</evidence>
<feature type="transmembrane region" description="Helical" evidence="13">
    <location>
        <begin position="179"/>
        <end position="199"/>
    </location>
</feature>
<dbReference type="PANTHER" id="PTHR11537">
    <property type="entry name" value="VOLTAGE-GATED POTASSIUM CHANNEL"/>
    <property type="match status" value="1"/>
</dbReference>
<feature type="transmembrane region" description="Helical" evidence="13">
    <location>
        <begin position="38"/>
        <end position="57"/>
    </location>
</feature>
<keyword evidence="8 13" id="KW-1133">Transmembrane helix</keyword>
<dbReference type="GO" id="GO:0005267">
    <property type="term" value="F:potassium channel activity"/>
    <property type="evidence" value="ECO:0007669"/>
    <property type="project" value="UniProtKB-KW"/>
</dbReference>
<evidence type="ECO:0000256" key="1">
    <source>
        <dbReference type="ARBA" id="ARBA00004141"/>
    </source>
</evidence>
<evidence type="ECO:0000256" key="3">
    <source>
        <dbReference type="ARBA" id="ARBA00022538"/>
    </source>
</evidence>
<evidence type="ECO:0000313" key="18">
    <source>
        <dbReference type="Proteomes" id="UP001222182"/>
    </source>
</evidence>
<dbReference type="AlphaFoldDB" id="A0ABD7XM04"/>
<keyword evidence="6" id="KW-0851">Voltage-gated channel</keyword>
<dbReference type="Gene3D" id="1.20.120.350">
    <property type="entry name" value="Voltage-gated potassium channels. Chain C"/>
    <property type="match status" value="1"/>
</dbReference>
<keyword evidence="7" id="KW-0630">Potassium</keyword>
<evidence type="ECO:0000256" key="10">
    <source>
        <dbReference type="ARBA" id="ARBA00023136"/>
    </source>
</evidence>
<feature type="coiled-coil region" evidence="12">
    <location>
        <begin position="215"/>
        <end position="242"/>
    </location>
</feature>
<dbReference type="Gene3D" id="1.10.287.70">
    <property type="match status" value="1"/>
</dbReference>
<evidence type="ECO:0000313" key="15">
    <source>
        <dbReference type="EMBL" id="WEH23121.1"/>
    </source>
</evidence>
<protein>
    <submittedName>
        <fullName evidence="16">Potassium channel family protein</fullName>
    </submittedName>
</protein>
<organism evidence="16 18">
    <name type="scientific">Enterococcus faecalis</name>
    <name type="common">Streptococcus faecalis</name>
    <dbReference type="NCBI Taxonomy" id="1351"/>
    <lineage>
        <taxon>Bacteria</taxon>
        <taxon>Bacillati</taxon>
        <taxon>Bacillota</taxon>
        <taxon>Bacilli</taxon>
        <taxon>Lactobacillales</taxon>
        <taxon>Enterococcaceae</taxon>
        <taxon>Enterococcus</taxon>
    </lineage>
</organism>
<keyword evidence="9" id="KW-0406">Ion transport</keyword>
<evidence type="ECO:0000256" key="5">
    <source>
        <dbReference type="ARBA" id="ARBA00022826"/>
    </source>
</evidence>
<evidence type="ECO:0000313" key="17">
    <source>
        <dbReference type="Proteomes" id="UP001221642"/>
    </source>
</evidence>
<dbReference type="RefSeq" id="WP_010706861.1">
    <property type="nucleotide sequence ID" value="NZ_AP031218.1"/>
</dbReference>
<keyword evidence="12" id="KW-0175">Coiled coil</keyword>
<evidence type="ECO:0000256" key="12">
    <source>
        <dbReference type="SAM" id="Coils"/>
    </source>
</evidence>
<dbReference type="Pfam" id="PF00520">
    <property type="entry name" value="Ion_trans"/>
    <property type="match status" value="1"/>
</dbReference>
<name>A0ABD7XM04_ENTFL</name>
<gene>
    <name evidence="16" type="ORF">P0083_13375</name>
    <name evidence="15" type="ORF">P0D81_03600</name>
</gene>
<feature type="domain" description="Ion transport" evidence="14">
    <location>
        <begin position="4"/>
        <end position="209"/>
    </location>
</feature>
<dbReference type="Proteomes" id="UP001222182">
    <property type="component" value="Chromosome"/>
</dbReference>
<dbReference type="GO" id="GO:0034702">
    <property type="term" value="C:monoatomic ion channel complex"/>
    <property type="evidence" value="ECO:0007669"/>
    <property type="project" value="UniProtKB-KW"/>
</dbReference>
<proteinExistence type="predicted"/>
<evidence type="ECO:0000256" key="2">
    <source>
        <dbReference type="ARBA" id="ARBA00022448"/>
    </source>
</evidence>
<reference evidence="15 17" key="1">
    <citation type="submission" date="2023-02" db="EMBL/GenBank/DDBJ databases">
        <title>Results of the 2020 Genomic Proficiency Test for the network of European Union Reference Laboratory for Antimicrobial Resistance assessing whole genome sequencing capacities.</title>
        <authorList>
            <person name="Hoffmann M."/>
            <person name="Luo Y."/>
            <person name="Sorensen L.H."/>
            <person name="Pedersen S.K."/>
            <person name="Hendriksen R.S."/>
        </authorList>
    </citation>
    <scope>NUCLEOTIDE SEQUENCE [LARGE SCALE GENOMIC DNA]</scope>
    <source>
        <strain evidence="15 17">GENOMIC22-006</strain>
    </source>
</reference>
<evidence type="ECO:0000256" key="4">
    <source>
        <dbReference type="ARBA" id="ARBA00022692"/>
    </source>
</evidence>
<evidence type="ECO:0000259" key="14">
    <source>
        <dbReference type="Pfam" id="PF00520"/>
    </source>
</evidence>
<keyword evidence="3" id="KW-0633">Potassium transport</keyword>
<evidence type="ECO:0000256" key="9">
    <source>
        <dbReference type="ARBA" id="ARBA00023065"/>
    </source>
</evidence>
<feature type="transmembrane region" description="Helical" evidence="13">
    <location>
        <begin position="124"/>
        <end position="146"/>
    </location>
</feature>
<keyword evidence="11 16" id="KW-0407">Ion channel</keyword>
<evidence type="ECO:0000256" key="8">
    <source>
        <dbReference type="ARBA" id="ARBA00022989"/>
    </source>
</evidence>
<keyword evidence="4 13" id="KW-0812">Transmembrane</keyword>
<dbReference type="Proteomes" id="UP001221642">
    <property type="component" value="Chromosome"/>
</dbReference>
<evidence type="ECO:0000256" key="13">
    <source>
        <dbReference type="SAM" id="Phobius"/>
    </source>
</evidence>
<dbReference type="SUPFAM" id="SSF81324">
    <property type="entry name" value="Voltage-gated potassium channels"/>
    <property type="match status" value="1"/>
</dbReference>
<evidence type="ECO:0000256" key="11">
    <source>
        <dbReference type="ARBA" id="ARBA00023303"/>
    </source>
</evidence>
<dbReference type="InterPro" id="IPR005821">
    <property type="entry name" value="Ion_trans_dom"/>
</dbReference>
<evidence type="ECO:0000256" key="6">
    <source>
        <dbReference type="ARBA" id="ARBA00022882"/>
    </source>
</evidence>
<sequence>MTKKFYNYSIVVLALISIALVILDFSNVINISNPPFNVIDNIILITFTIDYIVRFFISKNKIKFFKENIFDLIAIIPFDAIFSFFRIARLFRIAKIARLAKLTRAIGVVGKLTRNTKSFLNTNGFLNVIYLSSVLIVISAMIYSYAENVPYIDAFWWALVTTTTVGYGDISPTTPLGRIAAIILMIVGIGFVGMLTSTITEYFNKSNESNNNDEKDEKDEKIDMLIKKINDLEKAIRKLENKK</sequence>
<evidence type="ECO:0000313" key="16">
    <source>
        <dbReference type="EMBL" id="WER42304.1"/>
    </source>
</evidence>
<dbReference type="PRINTS" id="PR00169">
    <property type="entry name" value="KCHANNEL"/>
</dbReference>
<reference evidence="16 18" key="2">
    <citation type="submission" date="2023-03" db="EMBL/GenBank/DDBJ databases">
        <title>Complete genome sequence of an Enterococcus faecalis urinary isolate.</title>
        <authorList>
            <person name="Brauer A.L."/>
            <person name="Armbruster C.E."/>
        </authorList>
    </citation>
    <scope>NUCLEOTIDE SEQUENCE [LARGE SCALE GENOMIC DNA]</scope>
    <source>
        <strain evidence="16 18">3143</strain>
    </source>
</reference>
<keyword evidence="5" id="KW-0631">Potassium channel</keyword>
<accession>A0ABD7XM04</accession>
<comment type="subcellular location">
    <subcellularLocation>
        <location evidence="1">Membrane</location>
        <topology evidence="1">Multi-pass membrane protein</topology>
    </subcellularLocation>
</comment>
<dbReference type="EMBL" id="CP119528">
    <property type="protein sequence ID" value="WER42304.1"/>
    <property type="molecule type" value="Genomic_DNA"/>
</dbReference>
<dbReference type="PANTHER" id="PTHR11537:SF254">
    <property type="entry name" value="POTASSIUM VOLTAGE-GATED CHANNEL PROTEIN SHAB"/>
    <property type="match status" value="1"/>
</dbReference>
<feature type="transmembrane region" description="Helical" evidence="13">
    <location>
        <begin position="6"/>
        <end position="26"/>
    </location>
</feature>
<keyword evidence="10 13" id="KW-0472">Membrane</keyword>